<keyword evidence="2" id="KW-0812">Transmembrane</keyword>
<reference evidence="4" key="1">
    <citation type="journal article" date="2019" name="Int. J. Syst. Evol. Microbiol.">
        <title>The Global Catalogue of Microorganisms (GCM) 10K type strain sequencing project: providing services to taxonomists for standard genome sequencing and annotation.</title>
        <authorList>
            <consortium name="The Broad Institute Genomics Platform"/>
            <consortium name="The Broad Institute Genome Sequencing Center for Infectious Disease"/>
            <person name="Wu L."/>
            <person name="Ma J."/>
        </authorList>
    </citation>
    <scope>NUCLEOTIDE SEQUENCE [LARGE SCALE GENOMIC DNA]</scope>
    <source>
        <strain evidence="4">JCM 15115</strain>
    </source>
</reference>
<keyword evidence="2" id="KW-1133">Transmembrane helix</keyword>
<dbReference type="Proteomes" id="UP001424441">
    <property type="component" value="Unassembled WGS sequence"/>
</dbReference>
<evidence type="ECO:0000256" key="1">
    <source>
        <dbReference type="SAM" id="MobiDB-lite"/>
    </source>
</evidence>
<organism evidence="3 4">
    <name type="scientific">Paenochrobactrum glaciei</name>
    <dbReference type="NCBI Taxonomy" id="486407"/>
    <lineage>
        <taxon>Bacteria</taxon>
        <taxon>Pseudomonadati</taxon>
        <taxon>Pseudomonadota</taxon>
        <taxon>Alphaproteobacteria</taxon>
        <taxon>Hyphomicrobiales</taxon>
        <taxon>Brucellaceae</taxon>
        <taxon>Paenochrobactrum</taxon>
    </lineage>
</organism>
<evidence type="ECO:0000256" key="2">
    <source>
        <dbReference type="SAM" id="Phobius"/>
    </source>
</evidence>
<feature type="region of interest" description="Disordered" evidence="1">
    <location>
        <begin position="1"/>
        <end position="24"/>
    </location>
</feature>
<accession>A0ABP3RAB8</accession>
<dbReference type="EMBL" id="BAAADE010000003">
    <property type="protein sequence ID" value="GAA0606104.1"/>
    <property type="molecule type" value="Genomic_DNA"/>
</dbReference>
<evidence type="ECO:0000313" key="3">
    <source>
        <dbReference type="EMBL" id="GAA0606104.1"/>
    </source>
</evidence>
<feature type="compositionally biased region" description="Polar residues" evidence="1">
    <location>
        <begin position="13"/>
        <end position="24"/>
    </location>
</feature>
<name>A0ABP3RAB8_9HYPH</name>
<sequence length="61" mass="6845">MNNHFAVSHHNNRTLSVNRPQPPVQGNNPNLRDYIISFCAYIAMLIMLGFVIAAETNAFSL</sequence>
<protein>
    <submittedName>
        <fullName evidence="3">Uncharacterized protein</fullName>
    </submittedName>
</protein>
<keyword evidence="2" id="KW-0472">Membrane</keyword>
<evidence type="ECO:0000313" key="4">
    <source>
        <dbReference type="Proteomes" id="UP001424441"/>
    </source>
</evidence>
<keyword evidence="4" id="KW-1185">Reference proteome</keyword>
<feature type="transmembrane region" description="Helical" evidence="2">
    <location>
        <begin position="34"/>
        <end position="54"/>
    </location>
</feature>
<dbReference type="RefSeq" id="WP_343805474.1">
    <property type="nucleotide sequence ID" value="NZ_BAAADE010000003.1"/>
</dbReference>
<comment type="caution">
    <text evidence="3">The sequence shown here is derived from an EMBL/GenBank/DDBJ whole genome shotgun (WGS) entry which is preliminary data.</text>
</comment>
<gene>
    <name evidence="3" type="ORF">GCM10008943_22140</name>
</gene>
<proteinExistence type="predicted"/>